<dbReference type="EMBL" id="CACVKT020006353">
    <property type="protein sequence ID" value="CAC5400925.1"/>
    <property type="molecule type" value="Genomic_DNA"/>
</dbReference>
<accession>A0A6J8CYL2</accession>
<evidence type="ECO:0000313" key="1">
    <source>
        <dbReference type="EMBL" id="CAC5400925.1"/>
    </source>
</evidence>
<dbReference type="OrthoDB" id="6100900at2759"/>
<evidence type="ECO:0000313" key="2">
    <source>
        <dbReference type="Proteomes" id="UP000507470"/>
    </source>
</evidence>
<keyword evidence="2" id="KW-1185">Reference proteome</keyword>
<protein>
    <recommendedName>
        <fullName evidence="3">Reverse transcriptase domain-containing protein</fullName>
    </recommendedName>
</protein>
<dbReference type="AlphaFoldDB" id="A0A6J8CYL2"/>
<sequence length="208" mass="23929">MGTNYSGCPTCPDDILLLTSSDEDMQVMLNTVNSYSKGHQYTINQTKSVLLKQNQTSYNNGKGTFSAWELGKMEITISDQATHLGITRFSKNENMLNVDERIREKKAIVKARILTGTYILQANKAKFKIDYVDSICPICRIEEENLIHFITRCPALEGIRRNHYGSIKQQIFLKIGSSQWSSKFRDRDIIYMPVKNRLQETYWRISAS</sequence>
<reference evidence="1 2" key="1">
    <citation type="submission" date="2020-06" db="EMBL/GenBank/DDBJ databases">
        <authorList>
            <person name="Li R."/>
            <person name="Bekaert M."/>
        </authorList>
    </citation>
    <scope>NUCLEOTIDE SEQUENCE [LARGE SCALE GENOMIC DNA]</scope>
    <source>
        <strain evidence="2">wild</strain>
    </source>
</reference>
<organism evidence="1 2">
    <name type="scientific">Mytilus coruscus</name>
    <name type="common">Sea mussel</name>
    <dbReference type="NCBI Taxonomy" id="42192"/>
    <lineage>
        <taxon>Eukaryota</taxon>
        <taxon>Metazoa</taxon>
        <taxon>Spiralia</taxon>
        <taxon>Lophotrochozoa</taxon>
        <taxon>Mollusca</taxon>
        <taxon>Bivalvia</taxon>
        <taxon>Autobranchia</taxon>
        <taxon>Pteriomorphia</taxon>
        <taxon>Mytilida</taxon>
        <taxon>Mytiloidea</taxon>
        <taxon>Mytilidae</taxon>
        <taxon>Mytilinae</taxon>
        <taxon>Mytilus</taxon>
    </lineage>
</organism>
<proteinExistence type="predicted"/>
<dbReference type="Proteomes" id="UP000507470">
    <property type="component" value="Unassembled WGS sequence"/>
</dbReference>
<gene>
    <name evidence="1" type="ORF">MCOR_35068</name>
</gene>
<name>A0A6J8CYL2_MYTCO</name>
<evidence type="ECO:0008006" key="3">
    <source>
        <dbReference type="Google" id="ProtNLM"/>
    </source>
</evidence>